<dbReference type="Pfam" id="PF02108">
    <property type="entry name" value="FliH"/>
    <property type="match status" value="1"/>
</dbReference>
<reference evidence="11 12" key="1">
    <citation type="submission" date="2019-02" db="EMBL/GenBank/DDBJ databases">
        <title>Complete Genome Sequence of Desulfovibrio desulfuricans IC1, a Sulfonate Utilizing Anaerobe.</title>
        <authorList>
            <person name="Day L.A."/>
            <person name="De Leon K.B."/>
            <person name="Wall J.D."/>
        </authorList>
    </citation>
    <scope>NUCLEOTIDE SEQUENCE [LARGE SCALE GENOMIC DNA]</scope>
    <source>
        <strain evidence="11 12">IC1</strain>
    </source>
</reference>
<sequence length="533" mass="56921">MASDQLRKKWGTIFMGERETSPQQLDAMQEPLLRERAQHQQQEDYLARVRARAEERAREILGAAYAERQKVLEEAGGEAQAKIQQLTQEARALKAQAQGEMAAAHDEHEKARELRDEAEFIRNNAHNNGFQAGMEQAGAELKEFRADVGQMLGNTLLALEAQRHALVEDWRDELAELARVAVEAGTGWVLQTEHQNVLQHLVFSSLQLLENRSTVTLRVHPDDEETVSDLFRAARERVPELNQWIVNGDASIELGGLVAESASGSVENLRAHYREMVNGILEHLTLPQGAQEGQAAQAASEVSAQELARLAEVVPPRPVPAGEMPVLVDDMPEGEAGPGAEQESGPESVEDSEPPQPGDPEQGAVLAMGSTASNDAAPVPADAPADPAVHNFDAGAQPDDGAAPMRAPEAALLSDAAPVHDEPPASAHPAVPAAPEPVDPAAAGQAAPKHGADNVQQPANEHSADVQPTFAAEPQAPQQADAHGRQVANPSLAELEDELFPLPEEEKIHAAQPDSSVFVSGGFLPGSGNGQPE</sequence>
<evidence type="ECO:0000256" key="6">
    <source>
        <dbReference type="ARBA" id="ARBA00022927"/>
    </source>
</evidence>
<organism evidence="11 12">
    <name type="scientific">Desulfovibrio desulfuricans</name>
    <dbReference type="NCBI Taxonomy" id="876"/>
    <lineage>
        <taxon>Bacteria</taxon>
        <taxon>Pseudomonadati</taxon>
        <taxon>Thermodesulfobacteriota</taxon>
        <taxon>Desulfovibrionia</taxon>
        <taxon>Desulfovibrionales</taxon>
        <taxon>Desulfovibrionaceae</taxon>
        <taxon>Desulfovibrio</taxon>
    </lineage>
</organism>
<dbReference type="GO" id="GO:0044781">
    <property type="term" value="P:bacterial-type flagellum organization"/>
    <property type="evidence" value="ECO:0007669"/>
    <property type="project" value="UniProtKB-KW"/>
</dbReference>
<evidence type="ECO:0000256" key="1">
    <source>
        <dbReference type="ARBA" id="ARBA00003041"/>
    </source>
</evidence>
<feature type="coiled-coil region" evidence="8">
    <location>
        <begin position="69"/>
        <end position="124"/>
    </location>
</feature>
<dbReference type="PANTHER" id="PTHR34982:SF1">
    <property type="entry name" value="FLAGELLAR ASSEMBLY PROTEIN FLIH"/>
    <property type="match status" value="1"/>
</dbReference>
<evidence type="ECO:0000256" key="2">
    <source>
        <dbReference type="ARBA" id="ARBA00006602"/>
    </source>
</evidence>
<evidence type="ECO:0000256" key="8">
    <source>
        <dbReference type="SAM" id="Coils"/>
    </source>
</evidence>
<keyword evidence="8" id="KW-0175">Coiled coil</keyword>
<dbReference type="Proteomes" id="UP000297065">
    <property type="component" value="Chromosome"/>
</dbReference>
<dbReference type="OrthoDB" id="5470636at2"/>
<accession>A0A4P7UP18</accession>
<evidence type="ECO:0000259" key="10">
    <source>
        <dbReference type="Pfam" id="PF02108"/>
    </source>
</evidence>
<feature type="compositionally biased region" description="Low complexity" evidence="9">
    <location>
        <begin position="334"/>
        <end position="347"/>
    </location>
</feature>
<proteinExistence type="inferred from homology"/>
<keyword evidence="5" id="KW-1005">Bacterial flagellum biogenesis</keyword>
<feature type="compositionally biased region" description="Low complexity" evidence="9">
    <location>
        <begin position="375"/>
        <end position="404"/>
    </location>
</feature>
<feature type="compositionally biased region" description="Gly residues" evidence="9">
    <location>
        <begin position="523"/>
        <end position="533"/>
    </location>
</feature>
<evidence type="ECO:0000256" key="3">
    <source>
        <dbReference type="ARBA" id="ARBA00016507"/>
    </source>
</evidence>
<dbReference type="AlphaFoldDB" id="A0A4P7UP18"/>
<dbReference type="GO" id="GO:0005829">
    <property type="term" value="C:cytosol"/>
    <property type="evidence" value="ECO:0007669"/>
    <property type="project" value="TreeGrafter"/>
</dbReference>
<gene>
    <name evidence="11" type="ORF">DDIC_05530</name>
</gene>
<evidence type="ECO:0000256" key="5">
    <source>
        <dbReference type="ARBA" id="ARBA00022795"/>
    </source>
</evidence>
<protein>
    <recommendedName>
        <fullName evidence="3">Flagellar assembly protein FliH</fullName>
    </recommendedName>
</protein>
<feature type="compositionally biased region" description="Low complexity" evidence="9">
    <location>
        <begin position="439"/>
        <end position="449"/>
    </location>
</feature>
<keyword evidence="11" id="KW-0969">Cilium</keyword>
<feature type="compositionally biased region" description="Low complexity" evidence="9">
    <location>
        <begin position="467"/>
        <end position="481"/>
    </location>
</feature>
<evidence type="ECO:0000256" key="4">
    <source>
        <dbReference type="ARBA" id="ARBA00022448"/>
    </source>
</evidence>
<dbReference type="GO" id="GO:0015031">
    <property type="term" value="P:protein transport"/>
    <property type="evidence" value="ECO:0007669"/>
    <property type="project" value="UniProtKB-KW"/>
</dbReference>
<comment type="function">
    <text evidence="1">Needed for flagellar regrowth and assembly.</text>
</comment>
<keyword evidence="11" id="KW-0966">Cell projection</keyword>
<evidence type="ECO:0000313" key="11">
    <source>
        <dbReference type="EMBL" id="QCC85342.1"/>
    </source>
</evidence>
<comment type="similarity">
    <text evidence="2">Belongs to the FliH family.</text>
</comment>
<dbReference type="InterPro" id="IPR051472">
    <property type="entry name" value="T3SS_Stator/FliH"/>
</dbReference>
<feature type="region of interest" description="Disordered" evidence="9">
    <location>
        <begin position="314"/>
        <end position="533"/>
    </location>
</feature>
<keyword evidence="11" id="KW-0282">Flagellum</keyword>
<dbReference type="PANTHER" id="PTHR34982">
    <property type="entry name" value="YOP PROTEINS TRANSLOCATION PROTEIN L"/>
    <property type="match status" value="1"/>
</dbReference>
<evidence type="ECO:0000256" key="7">
    <source>
        <dbReference type="ARBA" id="ARBA00023225"/>
    </source>
</evidence>
<dbReference type="EMBL" id="CP036295">
    <property type="protein sequence ID" value="QCC85342.1"/>
    <property type="molecule type" value="Genomic_DNA"/>
</dbReference>
<keyword evidence="7" id="KW-1006">Bacterial flagellum protein export</keyword>
<evidence type="ECO:0000256" key="9">
    <source>
        <dbReference type="SAM" id="MobiDB-lite"/>
    </source>
</evidence>
<dbReference type="InterPro" id="IPR018035">
    <property type="entry name" value="Flagellar_FliH/T3SS_HrpE"/>
</dbReference>
<feature type="domain" description="Flagellar assembly protein FliH/Type III secretion system HrpE" evidence="10">
    <location>
        <begin position="151"/>
        <end position="266"/>
    </location>
</feature>
<keyword evidence="4" id="KW-0813">Transport</keyword>
<evidence type="ECO:0000313" key="12">
    <source>
        <dbReference type="Proteomes" id="UP000297065"/>
    </source>
</evidence>
<keyword evidence="6" id="KW-0653">Protein transport</keyword>
<dbReference type="RefSeq" id="WP_136399514.1">
    <property type="nucleotide sequence ID" value="NZ_CP036295.1"/>
</dbReference>
<name>A0A4P7UP18_DESDE</name>